<dbReference type="RefSeq" id="WP_262069533.1">
    <property type="nucleotide sequence ID" value="NZ_JAMXOC010000015.1"/>
</dbReference>
<accession>A0ABT1EIX4</accession>
<dbReference type="EMBL" id="JAMZFV010000015">
    <property type="protein sequence ID" value="MCP1110654.1"/>
    <property type="molecule type" value="Genomic_DNA"/>
</dbReference>
<protein>
    <recommendedName>
        <fullName evidence="8">Riboflavin transporter</fullName>
    </recommendedName>
</protein>
<dbReference type="InterPro" id="IPR025720">
    <property type="entry name" value="RibU"/>
</dbReference>
<feature type="transmembrane region" description="Helical" evidence="9">
    <location>
        <begin position="118"/>
        <end position="141"/>
    </location>
</feature>
<keyword evidence="7 8" id="KW-0472">Membrane</keyword>
<evidence type="ECO:0000256" key="7">
    <source>
        <dbReference type="ARBA" id="ARBA00023136"/>
    </source>
</evidence>
<comment type="function">
    <text evidence="8">Probably a riboflavin-binding protein that interacts with the energy-coupling factor (ECF) ABC-transporter complex.</text>
</comment>
<reference evidence="10 11" key="1">
    <citation type="journal article" date="2022" name="Genome Biol. Evol.">
        <title>Host diet, physiology and behaviors set the stage for Lachnospiraceae cladogenesis.</title>
        <authorList>
            <person name="Vera-Ponce De Leon A."/>
            <person name="Schneider M."/>
            <person name="Jahnes B.C."/>
            <person name="Sadowski V."/>
            <person name="Camuy-Velez L.A."/>
            <person name="Duan J."/>
            <person name="Sabree Z.L."/>
        </authorList>
    </citation>
    <scope>NUCLEOTIDE SEQUENCE [LARGE SCALE GENOMIC DNA]</scope>
    <source>
        <strain evidence="10 11">PAL227</strain>
    </source>
</reference>
<keyword evidence="5 9" id="KW-0812">Transmembrane</keyword>
<evidence type="ECO:0000256" key="3">
    <source>
        <dbReference type="ARBA" id="ARBA00022448"/>
    </source>
</evidence>
<sequence>MSTNVMEAKRSVTKVRTMTQIGLLSAIAVILMLFEIPLPFAPAFYKIDFSEVPVLLGAFTMGPLAGVAIEFIKILLNFAVKGTLTAGVGELANFLIGVAFVVPAAVIYRRHKTRKTAVIGMICGALLMTALGCFLNAYILLPAYAKAFSMPIDALVGMGSAVNSSINSMLTFVLFAVAPFNLLKGTLVSLVVFVIYKKVSPILKGNN</sequence>
<dbReference type="Gene3D" id="1.10.1760.20">
    <property type="match status" value="1"/>
</dbReference>
<evidence type="ECO:0000256" key="2">
    <source>
        <dbReference type="ARBA" id="ARBA00005540"/>
    </source>
</evidence>
<name>A0ABT1EIX4_9FIRM</name>
<dbReference type="Proteomes" id="UP001523565">
    <property type="component" value="Unassembled WGS sequence"/>
</dbReference>
<keyword evidence="6 9" id="KW-1133">Transmembrane helix</keyword>
<feature type="transmembrane region" description="Helical" evidence="9">
    <location>
        <begin position="84"/>
        <end position="106"/>
    </location>
</feature>
<evidence type="ECO:0000256" key="9">
    <source>
        <dbReference type="SAM" id="Phobius"/>
    </source>
</evidence>
<feature type="transmembrane region" description="Helical" evidence="9">
    <location>
        <begin position="172"/>
        <end position="196"/>
    </location>
</feature>
<keyword evidence="11" id="KW-1185">Reference proteome</keyword>
<gene>
    <name evidence="10" type="ORF">NK118_10360</name>
</gene>
<comment type="similarity">
    <text evidence="2 8">Belongs to the prokaryotic riboflavin transporter (P-RFT) (TC 2.A.87) family.</text>
</comment>
<dbReference type="Pfam" id="PF12822">
    <property type="entry name" value="ECF_trnsprt"/>
    <property type="match status" value="1"/>
</dbReference>
<evidence type="ECO:0000256" key="5">
    <source>
        <dbReference type="ARBA" id="ARBA00022692"/>
    </source>
</evidence>
<organism evidence="10 11">
    <name type="scientific">Ohessyouella blattaphilus</name>
    <dbReference type="NCBI Taxonomy" id="2949333"/>
    <lineage>
        <taxon>Bacteria</taxon>
        <taxon>Bacillati</taxon>
        <taxon>Bacillota</taxon>
        <taxon>Clostridia</taxon>
        <taxon>Lachnospirales</taxon>
        <taxon>Lachnospiraceae</taxon>
        <taxon>Ohessyouella</taxon>
    </lineage>
</organism>
<evidence type="ECO:0000313" key="10">
    <source>
        <dbReference type="EMBL" id="MCP1110654.1"/>
    </source>
</evidence>
<evidence type="ECO:0000256" key="8">
    <source>
        <dbReference type="PIRNR" id="PIRNR037778"/>
    </source>
</evidence>
<comment type="subcellular location">
    <subcellularLocation>
        <location evidence="1">Cell membrane</location>
        <topology evidence="1">Multi-pass membrane protein</topology>
    </subcellularLocation>
</comment>
<dbReference type="PANTHER" id="PTHR38438">
    <property type="entry name" value="RIBOFLAVIN TRANSPORTER RIBU"/>
    <property type="match status" value="1"/>
</dbReference>
<comment type="caution">
    <text evidence="10">The sequence shown here is derived from an EMBL/GenBank/DDBJ whole genome shotgun (WGS) entry which is preliminary data.</text>
</comment>
<dbReference type="InterPro" id="IPR024529">
    <property type="entry name" value="ECF_trnsprt_substrate-spec"/>
</dbReference>
<evidence type="ECO:0000313" key="11">
    <source>
        <dbReference type="Proteomes" id="UP001523565"/>
    </source>
</evidence>
<evidence type="ECO:0000256" key="1">
    <source>
        <dbReference type="ARBA" id="ARBA00004651"/>
    </source>
</evidence>
<dbReference type="PIRSF" id="PIRSF037778">
    <property type="entry name" value="UCP037778_transp_RibU"/>
    <property type="match status" value="1"/>
</dbReference>
<feature type="transmembrane region" description="Helical" evidence="9">
    <location>
        <begin position="21"/>
        <end position="40"/>
    </location>
</feature>
<evidence type="ECO:0000256" key="6">
    <source>
        <dbReference type="ARBA" id="ARBA00022989"/>
    </source>
</evidence>
<dbReference type="PANTHER" id="PTHR38438:SF1">
    <property type="entry name" value="RIBOFLAVIN TRANSPORTER RIBU"/>
    <property type="match status" value="1"/>
</dbReference>
<evidence type="ECO:0000256" key="4">
    <source>
        <dbReference type="ARBA" id="ARBA00022475"/>
    </source>
</evidence>
<keyword evidence="4 8" id="KW-1003">Cell membrane</keyword>
<keyword evidence="3 8" id="KW-0813">Transport</keyword>
<feature type="transmembrane region" description="Helical" evidence="9">
    <location>
        <begin position="52"/>
        <end position="72"/>
    </location>
</feature>
<proteinExistence type="inferred from homology"/>